<feature type="transmembrane region" description="Helical" evidence="7">
    <location>
        <begin position="203"/>
        <end position="230"/>
    </location>
</feature>
<evidence type="ECO:0000313" key="8">
    <source>
        <dbReference type="EMBL" id="KAJ7391015.1"/>
    </source>
</evidence>
<accession>A0A9X0A110</accession>
<evidence type="ECO:0000256" key="4">
    <source>
        <dbReference type="ARBA" id="ARBA00022989"/>
    </source>
</evidence>
<feature type="transmembrane region" description="Helical" evidence="7">
    <location>
        <begin position="389"/>
        <end position="408"/>
    </location>
</feature>
<dbReference type="PANTHER" id="PTHR31893:SF5">
    <property type="entry name" value="TRANSMEMBRANE PROTEIN 151 HOMOLOG"/>
    <property type="match status" value="1"/>
</dbReference>
<organism evidence="8 9">
    <name type="scientific">Desmophyllum pertusum</name>
    <dbReference type="NCBI Taxonomy" id="174260"/>
    <lineage>
        <taxon>Eukaryota</taxon>
        <taxon>Metazoa</taxon>
        <taxon>Cnidaria</taxon>
        <taxon>Anthozoa</taxon>
        <taxon>Hexacorallia</taxon>
        <taxon>Scleractinia</taxon>
        <taxon>Caryophylliina</taxon>
        <taxon>Caryophylliidae</taxon>
        <taxon>Desmophyllum</taxon>
    </lineage>
</organism>
<dbReference type="EMBL" id="MU825409">
    <property type="protein sequence ID" value="KAJ7391015.1"/>
    <property type="molecule type" value="Genomic_DNA"/>
</dbReference>
<keyword evidence="9" id="KW-1185">Reference proteome</keyword>
<dbReference type="InterPro" id="IPR026767">
    <property type="entry name" value="Tmem151"/>
</dbReference>
<comment type="similarity">
    <text evidence="2">Belongs to the TMEM151 family.</text>
</comment>
<dbReference type="GO" id="GO:0016020">
    <property type="term" value="C:membrane"/>
    <property type="evidence" value="ECO:0007669"/>
    <property type="project" value="UniProtKB-SubCell"/>
</dbReference>
<evidence type="ECO:0000313" key="9">
    <source>
        <dbReference type="Proteomes" id="UP001163046"/>
    </source>
</evidence>
<feature type="transmembrane region" description="Helical" evidence="7">
    <location>
        <begin position="79"/>
        <end position="103"/>
    </location>
</feature>
<dbReference type="OrthoDB" id="190434at2759"/>
<sequence>MTRPYELIEGVKKNEFHSNFPVYRRCTEQVATTGSTVARQHRQRRQPQQFIQGTEEPSYPGTQATPQTKPINFDEYNAIIIPVVLGVAVFMQISLPFILWWCASRKKSCKAGRTEGEDERRMEQVGEGLERRLQTSVAAEGSQEDLDQAVQEYQIENEAELNRKRGMNVSLCRIISLHMYFSFYLWVIYLVGCDISQCTRYGFIFYSLRIFAMVMLCVAPAIVLIESFFCRELRYLKNIMQDETAWEYIQRMHEVPPKINMVVQCYHYETRTRVVYYTDARGNRQSRTETYEEQVVTCMDHAEFTFGSWVDVSNREMPVLSTVGVTRVKIYPSILFGDQETADDYQRRVEEMLERNRDRDVFTDYSSNSDIPGLKKRISAYVDLRMKPFWIRSLFFWIATLLQMTWPYRWLFRAKTAKEYYTLKKKIYKSATPAREANLMAPIVVVVDNTWSVVDSSPGSSLSEMNNPGTGSPTPYPQESLLAGTGNLVPRVSHLPAPWRREDERPWERG</sequence>
<name>A0A9X0A110_9CNID</name>
<comment type="subcellular location">
    <subcellularLocation>
        <location evidence="1">Membrane</location>
        <topology evidence="1">Multi-pass membrane protein</topology>
    </subcellularLocation>
</comment>
<dbReference type="AlphaFoldDB" id="A0A9X0A110"/>
<feature type="region of interest" description="Disordered" evidence="6">
    <location>
        <begin position="458"/>
        <end position="482"/>
    </location>
</feature>
<evidence type="ECO:0000256" key="2">
    <source>
        <dbReference type="ARBA" id="ARBA00009583"/>
    </source>
</evidence>
<feature type="region of interest" description="Disordered" evidence="6">
    <location>
        <begin position="34"/>
        <end position="63"/>
    </location>
</feature>
<reference evidence="8" key="1">
    <citation type="submission" date="2023-01" db="EMBL/GenBank/DDBJ databases">
        <title>Genome assembly of the deep-sea coral Lophelia pertusa.</title>
        <authorList>
            <person name="Herrera S."/>
            <person name="Cordes E."/>
        </authorList>
    </citation>
    <scope>NUCLEOTIDE SEQUENCE</scope>
    <source>
        <strain evidence="8">USNM1676648</strain>
        <tissue evidence="8">Polyp</tissue>
    </source>
</reference>
<gene>
    <name evidence="8" type="ORF">OS493_021035</name>
</gene>
<evidence type="ECO:0000256" key="5">
    <source>
        <dbReference type="ARBA" id="ARBA00023136"/>
    </source>
</evidence>
<evidence type="ECO:0000256" key="3">
    <source>
        <dbReference type="ARBA" id="ARBA00022692"/>
    </source>
</evidence>
<feature type="transmembrane region" description="Helical" evidence="7">
    <location>
        <begin position="171"/>
        <end position="191"/>
    </location>
</feature>
<dbReference type="PANTHER" id="PTHR31893">
    <property type="entry name" value="TRANSMEMBRANE PROTEIN 151 HOMOLOG"/>
    <property type="match status" value="1"/>
</dbReference>
<keyword evidence="4 7" id="KW-1133">Transmembrane helix</keyword>
<comment type="caution">
    <text evidence="8">The sequence shown here is derived from an EMBL/GenBank/DDBJ whole genome shotgun (WGS) entry which is preliminary data.</text>
</comment>
<feature type="compositionally biased region" description="Polar residues" evidence="6">
    <location>
        <begin position="464"/>
        <end position="473"/>
    </location>
</feature>
<keyword evidence="5 7" id="KW-0472">Membrane</keyword>
<dbReference type="Pfam" id="PF14857">
    <property type="entry name" value="TMEM151"/>
    <property type="match status" value="1"/>
</dbReference>
<proteinExistence type="inferred from homology"/>
<evidence type="ECO:0000256" key="6">
    <source>
        <dbReference type="SAM" id="MobiDB-lite"/>
    </source>
</evidence>
<evidence type="ECO:0008006" key="10">
    <source>
        <dbReference type="Google" id="ProtNLM"/>
    </source>
</evidence>
<keyword evidence="3 7" id="KW-0812">Transmembrane</keyword>
<evidence type="ECO:0000256" key="7">
    <source>
        <dbReference type="SAM" id="Phobius"/>
    </source>
</evidence>
<dbReference type="Proteomes" id="UP001163046">
    <property type="component" value="Unassembled WGS sequence"/>
</dbReference>
<protein>
    <recommendedName>
        <fullName evidence="10">Transmembrane protein 151B</fullName>
    </recommendedName>
</protein>
<evidence type="ECO:0000256" key="1">
    <source>
        <dbReference type="ARBA" id="ARBA00004141"/>
    </source>
</evidence>